<dbReference type="GO" id="GO:0007018">
    <property type="term" value="P:microtubule-based movement"/>
    <property type="evidence" value="ECO:0007669"/>
    <property type="project" value="InterPro"/>
</dbReference>
<dbReference type="GO" id="GO:0003777">
    <property type="term" value="F:microtubule motor activity"/>
    <property type="evidence" value="ECO:0007669"/>
    <property type="project" value="InterPro"/>
</dbReference>
<dbReference type="EMBL" id="JANBUY010000065">
    <property type="protein sequence ID" value="KAJ2865222.1"/>
    <property type="molecule type" value="Genomic_DNA"/>
</dbReference>
<dbReference type="InterPro" id="IPR027417">
    <property type="entry name" value="P-loop_NTPase"/>
</dbReference>
<reference evidence="9" key="1">
    <citation type="submission" date="2022-07" db="EMBL/GenBank/DDBJ databases">
        <title>Phylogenomic reconstructions and comparative analyses of Kickxellomycotina fungi.</title>
        <authorList>
            <person name="Reynolds N.K."/>
            <person name="Stajich J.E."/>
            <person name="Barry K."/>
            <person name="Grigoriev I.V."/>
            <person name="Crous P."/>
            <person name="Smith M.E."/>
        </authorList>
    </citation>
    <scope>NUCLEOTIDE SEQUENCE</scope>
    <source>
        <strain evidence="9">RSA 476</strain>
    </source>
</reference>
<feature type="coiled-coil region" evidence="6">
    <location>
        <begin position="1325"/>
        <end position="1359"/>
    </location>
</feature>
<evidence type="ECO:0000313" key="9">
    <source>
        <dbReference type="EMBL" id="KAJ2865222.1"/>
    </source>
</evidence>
<evidence type="ECO:0000256" key="4">
    <source>
        <dbReference type="ARBA" id="ARBA00023175"/>
    </source>
</evidence>
<dbReference type="PRINTS" id="PR00380">
    <property type="entry name" value="KINESINHEAVY"/>
</dbReference>
<evidence type="ECO:0000256" key="6">
    <source>
        <dbReference type="SAM" id="Coils"/>
    </source>
</evidence>
<gene>
    <name evidence="9" type="ORF">GGH94_002363</name>
</gene>
<evidence type="ECO:0000256" key="3">
    <source>
        <dbReference type="ARBA" id="ARBA00023054"/>
    </source>
</evidence>
<keyword evidence="1 5" id="KW-0547">Nucleotide-binding</keyword>
<dbReference type="Proteomes" id="UP001140074">
    <property type="component" value="Unassembled WGS sequence"/>
</dbReference>
<dbReference type="PANTHER" id="PTHR47968">
    <property type="entry name" value="CENTROMERE PROTEIN E"/>
    <property type="match status" value="1"/>
</dbReference>
<feature type="coiled-coil region" evidence="6">
    <location>
        <begin position="966"/>
        <end position="996"/>
    </location>
</feature>
<feature type="domain" description="Kinesin motor" evidence="8">
    <location>
        <begin position="4"/>
        <end position="372"/>
    </location>
</feature>
<dbReference type="InterPro" id="IPR019821">
    <property type="entry name" value="Kinesin_motor_CS"/>
</dbReference>
<dbReference type="Gene3D" id="3.40.850.10">
    <property type="entry name" value="Kinesin motor domain"/>
    <property type="match status" value="1"/>
</dbReference>
<feature type="coiled-coil region" evidence="6">
    <location>
        <begin position="397"/>
        <end position="438"/>
    </location>
</feature>
<protein>
    <recommendedName>
        <fullName evidence="8">Kinesin motor domain-containing protein</fullName>
    </recommendedName>
</protein>
<keyword evidence="10" id="KW-1185">Reference proteome</keyword>
<dbReference type="PROSITE" id="PS00411">
    <property type="entry name" value="KINESIN_MOTOR_1"/>
    <property type="match status" value="1"/>
</dbReference>
<feature type="coiled-coil region" evidence="6">
    <location>
        <begin position="1747"/>
        <end position="1841"/>
    </location>
</feature>
<accession>A0A9W8ILA6</accession>
<evidence type="ECO:0000256" key="1">
    <source>
        <dbReference type="ARBA" id="ARBA00022741"/>
    </source>
</evidence>
<dbReference type="InterPro" id="IPR001752">
    <property type="entry name" value="Kinesin_motor_dom"/>
</dbReference>
<dbReference type="InterPro" id="IPR027640">
    <property type="entry name" value="Kinesin-like_fam"/>
</dbReference>
<keyword evidence="3 6" id="KW-0175">Coiled coil</keyword>
<feature type="coiled-coil region" evidence="6">
    <location>
        <begin position="773"/>
        <end position="835"/>
    </location>
</feature>
<feature type="coiled-coil region" evidence="6">
    <location>
        <begin position="1465"/>
        <end position="1531"/>
    </location>
</feature>
<keyword evidence="2 5" id="KW-0067">ATP-binding</keyword>
<sequence>MEDHINVAIRVRPLNQRERSSTASTLGQTPWQVQRDTITQKLHADGRICSGTSFTFDKVFDQKDTTQTVYNDIVKEIITSSMSGFNGTIFTYGQTSSGKTHTMYGSGTELGIIKLAVRNMFDIVANDTTREYLIRVSFLEIYNEIIRDLLEPTMTNLKIHENPKREIYVGELSHQVVFNADEVEEVLLKGDSNRQVAGTNMNERSSRSHTIFSIVVESREKADPTAASAATSACGPNGRDSDVTSNGRQRLSTGSAFESGKFTGAVKVSSLNLVDLAGSERVGQTGVEGQRLKEGAHINKSLLSLGTVIARLAEDGGDRGHIPYRDSKLTRILQPSLGGNAKTLIICTITPSPDYIEEALSTLKFASRAKTIQNKPEVNEERRGNALLHGVERCSELEMEVAQLRNVEVEKEALLRNLWKMQKEHDQLEKKYENMKKSLFTTTNGNVTVASSIETRRQTWYPGIQRTQSDISPALNRSSLGPPTAITGGLATPMDVDDEIIGEAVTIRSRSSARLSGSSDQQTEDRTSDFELQIKTLQDKYDEASKSNQEMGRALERITRDYNLILSELSKLSAADTIPPSPVRTGSSSAPRELTEIRQKLRTLIVAMDESRKQALKIRSQRPEAEFLEMELQAIRETLVQKEEELAVALREAEQLRTGQAETVASLARAEDLRMDYKKQLADALKEHNGVRAKLEQERCGLTSLLRSQKEKMVEMESELQSANAVLQAKLDEQLSLSEQHLQLSKSLEDEQQQLCAALEGANAMSVNKQVEVDTLSRDLGEMRQRVSELELKLDEVTTAHGAVKDACLEAKAKVQELEAEKANAVDSSAKLTELATQLKSKITAMDIVVSEQREQIDSLQVAASEAAADRVSLQIKVDNYTQMVSGLKAGASASVEAAQRELDARAAELSGLRQELEAARLASADSASTRQKLGDVEEVLRQCNVELADARAAFDNLSAARALDKEELREHHANLERMAEQLSAMNTQLENTVHEHTLVLAERDSQLATLHDLQSKAVERTDQLEAQLASTNAHLSSMQAELAEQKLSLDAELLLKAELCRQIEANAATMPELEAHMAELRKEMDTKTLLLSESERQRELLLTQLGEERTAAQAQALQLRAPIDDRRKDLDEAADKHYGAIRELEARLLAELNHIDELQQTIVAGKHTEAELREQLGLSTATKEVLANELQELRTHVNKLLADFSVAEDEVKQMQAKAEDAERVAGETRRVLQAQVDELRAQNDRAIEDVAQLQRVRDELISDVQRYKALAESSETAIVETAKLLRNTESASNAMIAGLKTQLSAVTAERDGLLRETVDKHAQLGDVTSEHASLKGELDALREEREQLSAKHASLSSLAISLSANLESTTTKYNEVLVQCSEQQGLAESYAVQLKDLESVSVDRAAELAKAKEEYAAYENKVLELSQSLNKQTTECARLSTQIGDEIEQQHIISDRLAATEAELNTVTTDRLQHRHRIDELEAELSDQHDALSKLQQSISEIHSGYASAKQAALERIESLEADITSLRQQLYVQHAKYDTLEKELEDSRAATNEALSANGAVSDESEKLRADYEALTDRSKSMQADMEQAIADIKSELSSKSAEISALEAALESANSALEAAKTEERDAAHGTIEKLESKLAVSERRTAELEESIASMRAEIEQRTGLEETAMRDRASLAEAIDAIERLVAERDQALQDISELKLMMTKLADIKDAQFAEVVEKLDQQGELLQATTDESLQKDELVKQLEGEAAEHLLRAKNAEADMDKALAQSSLDTKKLTTERDSLETELAEASVTRAQLEAQVVEITANGDRLQAEIKRQEQAAAELQQSLDHATSSLADADAGAAVAKQECLDLVASVSAELLAIAKSLSTLPGCARVADIDVEATSTSYQVLLGAIQEMTAVAVAGAAASAQTETSTVESAQYEQDIARLQALNEKLEKKNAKLRDMYKSDMTALHAEEEKQRQRAESLAKELADSVRQIEVADGELARVRGDLEAQSQRRMELEATMEQQAQACSPAPDGKTKAAMARLASQRTPMAQENKRAYLVSSSVATLSPISSSTLNSRLGMLEDQQQNRYPARKRTAPAFDVLGTDTSAAACANGVESAAKVDPLRARSNYGDRRRLRRNQQAPRSDALEEQATEQCVQQ</sequence>
<dbReference type="CDD" id="cd01374">
    <property type="entry name" value="KISc_CENP_E"/>
    <property type="match status" value="1"/>
</dbReference>
<comment type="similarity">
    <text evidence="5">Belongs to the TRAFAC class myosin-kinesin ATPase superfamily. Kinesin family.</text>
</comment>
<dbReference type="SMART" id="SM00129">
    <property type="entry name" value="KISc"/>
    <property type="match status" value="1"/>
</dbReference>
<feature type="coiled-coil region" evidence="6">
    <location>
        <begin position="1409"/>
        <end position="1436"/>
    </location>
</feature>
<dbReference type="SUPFAM" id="SSF52540">
    <property type="entry name" value="P-loop containing nucleoside triphosphate hydrolases"/>
    <property type="match status" value="1"/>
</dbReference>
<feature type="coiled-coil region" evidence="6">
    <location>
        <begin position="1567"/>
        <end position="1707"/>
    </location>
</feature>
<feature type="coiled-coil region" evidence="6">
    <location>
        <begin position="1128"/>
        <end position="1271"/>
    </location>
</feature>
<comment type="caution">
    <text evidence="9">The sequence shown here is derived from an EMBL/GenBank/DDBJ whole genome shotgun (WGS) entry which is preliminary data.</text>
</comment>
<dbReference type="GO" id="GO:0008017">
    <property type="term" value="F:microtubule binding"/>
    <property type="evidence" value="ECO:0007669"/>
    <property type="project" value="InterPro"/>
</dbReference>
<organism evidence="9 10">
    <name type="scientific">Coemansia aciculifera</name>
    <dbReference type="NCBI Taxonomy" id="417176"/>
    <lineage>
        <taxon>Eukaryota</taxon>
        <taxon>Fungi</taxon>
        <taxon>Fungi incertae sedis</taxon>
        <taxon>Zoopagomycota</taxon>
        <taxon>Kickxellomycotina</taxon>
        <taxon>Kickxellomycetes</taxon>
        <taxon>Kickxellales</taxon>
        <taxon>Kickxellaceae</taxon>
        <taxon>Coemansia</taxon>
    </lineage>
</organism>
<feature type="binding site" evidence="5">
    <location>
        <begin position="93"/>
        <end position="100"/>
    </location>
    <ligand>
        <name>ATP</name>
        <dbReference type="ChEBI" id="CHEBI:30616"/>
    </ligand>
</feature>
<proteinExistence type="inferred from homology"/>
<evidence type="ECO:0000256" key="7">
    <source>
        <dbReference type="SAM" id="MobiDB-lite"/>
    </source>
</evidence>
<keyword evidence="4 5" id="KW-0505">Motor protein</keyword>
<dbReference type="PANTHER" id="PTHR47968:SF75">
    <property type="entry name" value="CENTROMERE-ASSOCIATED PROTEIN E"/>
    <property type="match status" value="1"/>
</dbReference>
<dbReference type="Gene3D" id="1.10.287.1490">
    <property type="match status" value="1"/>
</dbReference>
<evidence type="ECO:0000256" key="2">
    <source>
        <dbReference type="ARBA" id="ARBA00022840"/>
    </source>
</evidence>
<dbReference type="PROSITE" id="PS50067">
    <property type="entry name" value="KINESIN_MOTOR_2"/>
    <property type="match status" value="1"/>
</dbReference>
<feature type="compositionally biased region" description="Polar residues" evidence="7">
    <location>
        <begin position="243"/>
        <end position="252"/>
    </location>
</feature>
<dbReference type="GO" id="GO:0005524">
    <property type="term" value="F:ATP binding"/>
    <property type="evidence" value="ECO:0007669"/>
    <property type="project" value="UniProtKB-UniRule"/>
</dbReference>
<name>A0A9W8ILA6_9FUNG</name>
<feature type="coiled-coil region" evidence="6">
    <location>
        <begin position="625"/>
        <end position="733"/>
    </location>
</feature>
<dbReference type="Pfam" id="PF00225">
    <property type="entry name" value="Kinesin"/>
    <property type="match status" value="1"/>
</dbReference>
<feature type="region of interest" description="Disordered" evidence="7">
    <location>
        <begin position="2120"/>
        <end position="2153"/>
    </location>
</feature>
<evidence type="ECO:0000259" key="8">
    <source>
        <dbReference type="PROSITE" id="PS50067"/>
    </source>
</evidence>
<evidence type="ECO:0000313" key="10">
    <source>
        <dbReference type="Proteomes" id="UP001140074"/>
    </source>
</evidence>
<evidence type="ECO:0000256" key="5">
    <source>
        <dbReference type="PROSITE-ProRule" id="PRU00283"/>
    </source>
</evidence>
<feature type="coiled-coil region" evidence="6">
    <location>
        <begin position="1926"/>
        <end position="2020"/>
    </location>
</feature>
<feature type="region of interest" description="Disordered" evidence="7">
    <location>
        <begin position="225"/>
        <end position="252"/>
    </location>
</feature>
<dbReference type="InterPro" id="IPR036961">
    <property type="entry name" value="Kinesin_motor_dom_sf"/>
</dbReference>